<sequence length="71" mass="8031">MAGFWHTQEHGVPIQLRRTKRQGNNVNKLKTNIAKSESQRDKKCMEVEEQIGAPTRKTPPVAFTHGHPARG</sequence>
<evidence type="ECO:0000313" key="3">
    <source>
        <dbReference type="Proteomes" id="UP001335648"/>
    </source>
</evidence>
<protein>
    <submittedName>
        <fullName evidence="2">Uncharacterized protein</fullName>
    </submittedName>
</protein>
<gene>
    <name evidence="2" type="ORF">CesoFtcFv8_014528</name>
</gene>
<feature type="compositionally biased region" description="Basic and acidic residues" evidence="1">
    <location>
        <begin position="37"/>
        <end position="46"/>
    </location>
</feature>
<organism evidence="2 3">
    <name type="scientific">Champsocephalus esox</name>
    <name type="common">pike icefish</name>
    <dbReference type="NCBI Taxonomy" id="159716"/>
    <lineage>
        <taxon>Eukaryota</taxon>
        <taxon>Metazoa</taxon>
        <taxon>Chordata</taxon>
        <taxon>Craniata</taxon>
        <taxon>Vertebrata</taxon>
        <taxon>Euteleostomi</taxon>
        <taxon>Actinopterygii</taxon>
        <taxon>Neopterygii</taxon>
        <taxon>Teleostei</taxon>
        <taxon>Neoteleostei</taxon>
        <taxon>Acanthomorphata</taxon>
        <taxon>Eupercaria</taxon>
        <taxon>Perciformes</taxon>
        <taxon>Notothenioidei</taxon>
        <taxon>Channichthyidae</taxon>
        <taxon>Champsocephalus</taxon>
    </lineage>
</organism>
<keyword evidence="3" id="KW-1185">Reference proteome</keyword>
<feature type="region of interest" description="Disordered" evidence="1">
    <location>
        <begin position="35"/>
        <end position="71"/>
    </location>
</feature>
<reference evidence="2 3" key="1">
    <citation type="journal article" date="2023" name="Mol. Biol. Evol.">
        <title>Genomics of Secondarily Temperate Adaptation in the Only Non-Antarctic Icefish.</title>
        <authorList>
            <person name="Rivera-Colon A.G."/>
            <person name="Rayamajhi N."/>
            <person name="Minhas B.F."/>
            <person name="Madrigal G."/>
            <person name="Bilyk K.T."/>
            <person name="Yoon V."/>
            <person name="Hune M."/>
            <person name="Gregory S."/>
            <person name="Cheng C.H.C."/>
            <person name="Catchen J.M."/>
        </authorList>
    </citation>
    <scope>NUCLEOTIDE SEQUENCE [LARGE SCALE GENOMIC DNA]</scope>
    <source>
        <strain evidence="2">JC2023a</strain>
    </source>
</reference>
<dbReference type="Proteomes" id="UP001335648">
    <property type="component" value="Unassembled WGS sequence"/>
</dbReference>
<proteinExistence type="predicted"/>
<evidence type="ECO:0000313" key="2">
    <source>
        <dbReference type="EMBL" id="KAK5888433.1"/>
    </source>
</evidence>
<dbReference type="EMBL" id="JAULUE010002057">
    <property type="protein sequence ID" value="KAK5888433.1"/>
    <property type="molecule type" value="Genomic_DNA"/>
</dbReference>
<name>A0AAN8BS83_9TELE</name>
<dbReference type="AlphaFoldDB" id="A0AAN8BS83"/>
<accession>A0AAN8BS83</accession>
<comment type="caution">
    <text evidence="2">The sequence shown here is derived from an EMBL/GenBank/DDBJ whole genome shotgun (WGS) entry which is preliminary data.</text>
</comment>
<evidence type="ECO:0000256" key="1">
    <source>
        <dbReference type="SAM" id="MobiDB-lite"/>
    </source>
</evidence>